<evidence type="ECO:0000256" key="5">
    <source>
        <dbReference type="SAM" id="MobiDB-lite"/>
    </source>
</evidence>
<feature type="domain" description="WW" evidence="6">
    <location>
        <begin position="266"/>
        <end position="299"/>
    </location>
</feature>
<dbReference type="CDD" id="cd00201">
    <property type="entry name" value="WW"/>
    <property type="match status" value="2"/>
</dbReference>
<dbReference type="Gene3D" id="2.20.70.10">
    <property type="match status" value="2"/>
</dbReference>
<feature type="domain" description="WW" evidence="6">
    <location>
        <begin position="356"/>
        <end position="393"/>
    </location>
</feature>
<comment type="caution">
    <text evidence="7">The sequence shown here is derived from an EMBL/GenBank/DDBJ whole genome shotgun (WGS) entry which is preliminary data.</text>
</comment>
<dbReference type="PROSITE" id="PS50020">
    <property type="entry name" value="WW_DOMAIN_2"/>
    <property type="match status" value="5"/>
</dbReference>
<accession>A0AA38X6Q8</accession>
<feature type="compositionally biased region" description="Basic and acidic residues" evidence="5">
    <location>
        <begin position="91"/>
        <end position="102"/>
    </location>
</feature>
<feature type="domain" description="WW" evidence="6">
    <location>
        <begin position="117"/>
        <end position="152"/>
    </location>
</feature>
<dbReference type="Pfam" id="PF01544">
    <property type="entry name" value="CorA"/>
    <property type="match status" value="1"/>
</dbReference>
<dbReference type="GO" id="GO:0046873">
    <property type="term" value="F:metal ion transmembrane transporter activity"/>
    <property type="evidence" value="ECO:0007669"/>
    <property type="project" value="InterPro"/>
</dbReference>
<protein>
    <recommendedName>
        <fullName evidence="6">WW domain-containing protein</fullName>
    </recommendedName>
</protein>
<dbReference type="GO" id="GO:0016020">
    <property type="term" value="C:membrane"/>
    <property type="evidence" value="ECO:0007669"/>
    <property type="project" value="UniProtKB-SubCell"/>
</dbReference>
<keyword evidence="8" id="KW-1185">Reference proteome</keyword>
<sequence length="937" mass="106579">MSTLPDRYGLPTNIPENGEPPREEIEPIDTQQCLEVPATTRPSADSGDQIKSRSEPVIGLPVQETNPPDASDAINMGDEASDSTKRPLYVESRDNGTPESIHRKLSAHQSACSENGDPLPPGWERRMTKGKDSRSYYVDHTLHSTSWEHPHVSNGKKGTDEPLPPGWQTWSASSSSRDSMPRTFYFDQESLMRSWQQPLVFPATYNEDDPPMPPGWCAWTTLRNESNTVFYCEEDLDIRTWDIPRSTCTGALLDVAAVAGPSDIAAPAHTGWECWETSNQEKYFIHKPTGLRTWFMPVTDAVRKDLELSQIDIEDFRFPPVWDAENCLHSSKGSRRLFPTAAWRDYADYTRTPNGHPLPRFWERRPTWHSSSGRLEYYVDHINRRSTWIHPPQDDLFSSRDDIYLAAFMVWSRVGLHSRALAEDDYINSASDWIELLDLTRSILTGDLESTDAVFVVDFLIMQEVAQSSLSLDAAKTLTAAQNARMTSIRANPVRWKDSETFRFDVYGDGASRRISPVEVQSLRTNMSSPERLLVVARWWLLQGALSTDETLLPRDIVKGLTNLSRLFDLDSAVFASVLRFFTSHENHEKGAPTAPRYAGHGVLALRLKSSLLLVARGRHFDFTGKTAGIFPLVLLILEKEYRSRGQTSKDGSDFLYILDAHWQAFISSQHEALGESKESDGRKGARKITRRNFPSWSKTPKEMAFFLARLWLEKHWATALFQQVHSSHQSRDYIAWDDLPQAILDLKAGRNNLISWLHAGGFDLTSNPGPEQLHFEQLYKQASEEAATLREVVDLRHAQKSLEATYLSIKESQRGLDEAHVIGRITQLAYVFLPLTFVTGVFGMNIKPFSDGADMWKFWVTTCCILIPSWAFGLWTARAEVKRLVRQTTKNLVLWTVRAEVKRLVRQTTKKVGVDLNAYEMRLHTPSQESYTYYDQ</sequence>
<proteinExistence type="predicted"/>
<reference evidence="7" key="1">
    <citation type="submission" date="2022-10" db="EMBL/GenBank/DDBJ databases">
        <title>Culturing micro-colonial fungi from biological soil crusts in the Mojave desert and describing Neophaeococcomyces mojavensis, and introducing the new genera and species Taxawa tesnikishii.</title>
        <authorList>
            <person name="Kurbessoian T."/>
            <person name="Stajich J.E."/>
        </authorList>
    </citation>
    <scope>NUCLEOTIDE SEQUENCE</scope>
    <source>
        <strain evidence="7">TK_41</strain>
    </source>
</reference>
<keyword evidence="4" id="KW-0472">Membrane</keyword>
<dbReference type="Proteomes" id="UP001172673">
    <property type="component" value="Unassembled WGS sequence"/>
</dbReference>
<evidence type="ECO:0000256" key="3">
    <source>
        <dbReference type="ARBA" id="ARBA00022989"/>
    </source>
</evidence>
<evidence type="ECO:0000256" key="1">
    <source>
        <dbReference type="ARBA" id="ARBA00004141"/>
    </source>
</evidence>
<dbReference type="InterPro" id="IPR002523">
    <property type="entry name" value="MgTranspt_CorA/ZnTranspt_ZntB"/>
</dbReference>
<dbReference type="SMART" id="SM00456">
    <property type="entry name" value="WW"/>
    <property type="match status" value="5"/>
</dbReference>
<feature type="domain" description="WW" evidence="6">
    <location>
        <begin position="161"/>
        <end position="200"/>
    </location>
</feature>
<dbReference type="EMBL" id="JAPDRK010000011">
    <property type="protein sequence ID" value="KAJ9607613.1"/>
    <property type="molecule type" value="Genomic_DNA"/>
</dbReference>
<feature type="domain" description="WW" evidence="6">
    <location>
        <begin position="210"/>
        <end position="246"/>
    </location>
</feature>
<evidence type="ECO:0000259" key="6">
    <source>
        <dbReference type="PROSITE" id="PS50020"/>
    </source>
</evidence>
<evidence type="ECO:0000313" key="8">
    <source>
        <dbReference type="Proteomes" id="UP001172673"/>
    </source>
</evidence>
<evidence type="ECO:0000256" key="4">
    <source>
        <dbReference type="ARBA" id="ARBA00023136"/>
    </source>
</evidence>
<keyword evidence="3" id="KW-1133">Transmembrane helix</keyword>
<organism evidence="7 8">
    <name type="scientific">Cladophialophora chaetospira</name>
    <dbReference type="NCBI Taxonomy" id="386627"/>
    <lineage>
        <taxon>Eukaryota</taxon>
        <taxon>Fungi</taxon>
        <taxon>Dikarya</taxon>
        <taxon>Ascomycota</taxon>
        <taxon>Pezizomycotina</taxon>
        <taxon>Eurotiomycetes</taxon>
        <taxon>Chaetothyriomycetidae</taxon>
        <taxon>Chaetothyriales</taxon>
        <taxon>Herpotrichiellaceae</taxon>
        <taxon>Cladophialophora</taxon>
    </lineage>
</organism>
<dbReference type="InterPro" id="IPR045863">
    <property type="entry name" value="CorA_TM1_TM2"/>
</dbReference>
<dbReference type="InterPro" id="IPR036020">
    <property type="entry name" value="WW_dom_sf"/>
</dbReference>
<evidence type="ECO:0000313" key="7">
    <source>
        <dbReference type="EMBL" id="KAJ9607613.1"/>
    </source>
</evidence>
<evidence type="ECO:0000256" key="2">
    <source>
        <dbReference type="ARBA" id="ARBA00022692"/>
    </source>
</evidence>
<keyword evidence="2" id="KW-0812">Transmembrane</keyword>
<dbReference type="SUPFAM" id="SSF51045">
    <property type="entry name" value="WW domain"/>
    <property type="match status" value="2"/>
</dbReference>
<gene>
    <name evidence="7" type="ORF">H2200_007691</name>
</gene>
<comment type="subcellular location">
    <subcellularLocation>
        <location evidence="1">Membrane</location>
        <topology evidence="1">Multi-pass membrane protein</topology>
    </subcellularLocation>
</comment>
<dbReference type="InterPro" id="IPR001202">
    <property type="entry name" value="WW_dom"/>
</dbReference>
<dbReference type="SUPFAM" id="SSF144083">
    <property type="entry name" value="Magnesium transport protein CorA, transmembrane region"/>
    <property type="match status" value="1"/>
</dbReference>
<dbReference type="AlphaFoldDB" id="A0AA38X6Q8"/>
<feature type="region of interest" description="Disordered" evidence="5">
    <location>
        <begin position="1"/>
        <end position="130"/>
    </location>
</feature>
<dbReference type="Gene3D" id="1.20.58.340">
    <property type="entry name" value="Magnesium transport protein CorA, transmembrane region"/>
    <property type="match status" value="1"/>
</dbReference>
<name>A0AA38X6Q8_9EURO</name>